<gene>
    <name evidence="6" type="ORF">HGH91_01755</name>
</gene>
<organism evidence="6 7">
    <name type="scientific">Chitinophaga eiseniae</name>
    <dbReference type="NCBI Taxonomy" id="634771"/>
    <lineage>
        <taxon>Bacteria</taxon>
        <taxon>Pseudomonadati</taxon>
        <taxon>Bacteroidota</taxon>
        <taxon>Chitinophagia</taxon>
        <taxon>Chitinophagales</taxon>
        <taxon>Chitinophagaceae</taxon>
        <taxon>Chitinophaga</taxon>
    </lineage>
</organism>
<feature type="domain" description="FIMAH" evidence="5">
    <location>
        <begin position="1043"/>
        <end position="1119"/>
    </location>
</feature>
<evidence type="ECO:0000313" key="6">
    <source>
        <dbReference type="EMBL" id="NLR77329.1"/>
    </source>
</evidence>
<feature type="domain" description="Right handed beta helix" evidence="3">
    <location>
        <begin position="512"/>
        <end position="650"/>
    </location>
</feature>
<comment type="caution">
    <text evidence="6">The sequence shown here is derived from an EMBL/GenBank/DDBJ whole genome shotgun (WGS) entry which is preliminary data.</text>
</comment>
<dbReference type="EMBL" id="JABAHZ010000001">
    <property type="protein sequence ID" value="NLR77329.1"/>
    <property type="molecule type" value="Genomic_DNA"/>
</dbReference>
<dbReference type="Gene3D" id="2.60.40.10">
    <property type="entry name" value="Immunoglobulins"/>
    <property type="match status" value="2"/>
</dbReference>
<evidence type="ECO:0000259" key="3">
    <source>
        <dbReference type="Pfam" id="PF13229"/>
    </source>
</evidence>
<dbReference type="PANTHER" id="PTHR34819:SF3">
    <property type="entry name" value="CELL SURFACE PROTEIN"/>
    <property type="match status" value="1"/>
</dbReference>
<dbReference type="InterPro" id="IPR026444">
    <property type="entry name" value="Secre_tail"/>
</dbReference>
<dbReference type="NCBIfam" id="TIGR04183">
    <property type="entry name" value="Por_Secre_tail"/>
    <property type="match status" value="1"/>
</dbReference>
<evidence type="ECO:0000313" key="7">
    <source>
        <dbReference type="Proteomes" id="UP000552864"/>
    </source>
</evidence>
<proteinExistence type="predicted"/>
<dbReference type="InterPro" id="IPR011050">
    <property type="entry name" value="Pectin_lyase_fold/virulence"/>
</dbReference>
<dbReference type="InterPro" id="IPR013783">
    <property type="entry name" value="Ig-like_fold"/>
</dbReference>
<feature type="region of interest" description="Disordered" evidence="1">
    <location>
        <begin position="643"/>
        <end position="662"/>
    </location>
</feature>
<dbReference type="Pfam" id="PF22888">
    <property type="entry name" value="FIMAH"/>
    <property type="match status" value="1"/>
</dbReference>
<dbReference type="InterPro" id="IPR001434">
    <property type="entry name" value="OmcB-like_DUF11"/>
</dbReference>
<sequence length="1240" mass="128709">MPAKMLAQATKTFVVNTVGDESDPNAGQIGDDGACDVDPNTPGDQCTFRAAIENQNGNRNLGQNEIKFDIPNAPGSGSIVIKIGSTGLGPLPPILGSVVILAQNSDGRRIELDGTSAGTNAIGLRLLGGSCQISFFIINNFSSHGIFISGTPPPGEGSHHIESNYIGTDATGAVAKGNGGDGIFIDNTGGNTIGGTGLSRNIISGNSGYGINIQGLDSSQFGTQGASNNLAIGNLIGLDISGNNALPNKKGGVILNNAPTNTIGGTGANEGNKMAGDSTTNGVTVTGSLTDGIKILGNFIGENKTGAKFAIGIAASAKPITIEGNVITDIVGVGVDLFVKGDGSYNVRKNSIEGDMKVGAKLRFSEGRTVQIVYENNLHTNNGMAIDVEESVSGKIDWLVLGDTMKLGQVGANFIFHCSGNKNFTNGVYNANAGVAFNYVADISPGAQVALKASGEAYSANGAEGRKGKVVLKGGTEFSYALSGSSAVNNGKDGDRLDVFTDANAIATFMSTDNKFAVNAGIGLRWISDGKNLITVRAFIERDLFDKNTLGGIEVTSFFTGKSILNDTITNNGGPGVLVDGNTIAHIEGNIISGNSIGILTNDAATAGIIGNTITANGKGVALGGTGTGSELTANSIFKNTGPGIDLGNDGPTPNDPGDADTGPNNLQNFPVLTAAGNTGGNASIQGTLNSTPNTTFRLDFFSNDACNPSGFGEGQAFLDSFKVTTDGAGNAAFTAILPGKTFPAGAVITATATDPNHNTSEFSACLPTGNIQTADLELTKQADKTQYTVGDQVTFTIHLINKGPATATGIVVTDVLPAGITFGQAIPSAGTYDHTTGKWSVSALNSGQQDSLTITGTVTQPGTITNTAEVTASDVPDPDSSPGNGVPTEDDQSSVTIQVLVQTADLELTKQADKTQYSVGDQVTFTIHLINKGPGTAPGIVVTDVLPAGITFGQVIASVGSYDNITGKWSVSALDSGQQATLTITGTVTQPGTITNTAEVTASGVPDPDSTPGNGVATEDDQSSVTIQVVQQPDIAEQYRLLIQQVTALVNSGKLTPQEGKVLKGLLELSLRQESRGKIQPAIAVLKVFIILVKNATNRSHLTDADRKALILAAQKIIDQLKSMQDHHPKWWRENNNDELGNLEENSDKELIDFSFNGNYPNPFSSYTIISFGLKEQHRVQLTVYDANGRMVARLLDKVMQPGIQTVNWQAPDLPAGIYILQLKMDNFTKTYKMVHVKQ</sequence>
<evidence type="ECO:0000259" key="4">
    <source>
        <dbReference type="Pfam" id="PF18962"/>
    </source>
</evidence>
<dbReference type="RefSeq" id="WP_211092167.1">
    <property type="nucleotide sequence ID" value="NZ_JABAHZ010000001.1"/>
</dbReference>
<evidence type="ECO:0000259" key="2">
    <source>
        <dbReference type="Pfam" id="PF01345"/>
    </source>
</evidence>
<dbReference type="Pfam" id="PF18962">
    <property type="entry name" value="Por_Secre_tail"/>
    <property type="match status" value="1"/>
</dbReference>
<name>A0A847SJL3_9BACT</name>
<reference evidence="6 7" key="1">
    <citation type="submission" date="2020-04" db="EMBL/GenBank/DDBJ databases">
        <authorList>
            <person name="Yin C."/>
        </authorList>
    </citation>
    <scope>NUCLEOTIDE SEQUENCE [LARGE SCALE GENOMIC DNA]</scope>
    <source>
        <strain evidence="6 7">Ak56</strain>
    </source>
</reference>
<protein>
    <submittedName>
        <fullName evidence="6">DUF11 domain-containing protein</fullName>
    </submittedName>
</protein>
<dbReference type="InterPro" id="IPR006626">
    <property type="entry name" value="PbH1"/>
</dbReference>
<feature type="domain" description="Secretion system C-terminal sorting" evidence="4">
    <location>
        <begin position="1161"/>
        <end position="1235"/>
    </location>
</feature>
<feature type="domain" description="DUF11" evidence="2">
    <location>
        <begin position="776"/>
        <end position="882"/>
    </location>
</feature>
<dbReference type="Pfam" id="PF01345">
    <property type="entry name" value="DUF11"/>
    <property type="match status" value="2"/>
</dbReference>
<dbReference type="AlphaFoldDB" id="A0A847SJL3"/>
<dbReference type="NCBIfam" id="TIGR01451">
    <property type="entry name" value="B_ant_repeat"/>
    <property type="match status" value="2"/>
</dbReference>
<dbReference type="SMART" id="SM00710">
    <property type="entry name" value="PbH1"/>
    <property type="match status" value="9"/>
</dbReference>
<dbReference type="InterPro" id="IPR012334">
    <property type="entry name" value="Pectin_lyas_fold"/>
</dbReference>
<accession>A0A847SJL3</accession>
<dbReference type="Gene3D" id="2.60.40.4070">
    <property type="match status" value="1"/>
</dbReference>
<evidence type="ECO:0000259" key="5">
    <source>
        <dbReference type="Pfam" id="PF22888"/>
    </source>
</evidence>
<feature type="region of interest" description="Disordered" evidence="1">
    <location>
        <begin position="870"/>
        <end position="894"/>
    </location>
</feature>
<dbReference type="InterPro" id="IPR054470">
    <property type="entry name" value="FIMAH_dom"/>
</dbReference>
<dbReference type="InterPro" id="IPR051172">
    <property type="entry name" value="Chlamydia_OmcB"/>
</dbReference>
<dbReference type="SUPFAM" id="SSF51126">
    <property type="entry name" value="Pectin lyase-like"/>
    <property type="match status" value="1"/>
</dbReference>
<feature type="domain" description="DUF11" evidence="2">
    <location>
        <begin position="906"/>
        <end position="1012"/>
    </location>
</feature>
<dbReference type="Gene3D" id="2.160.20.10">
    <property type="entry name" value="Single-stranded right-handed beta-helix, Pectin lyase-like"/>
    <property type="match status" value="2"/>
</dbReference>
<dbReference type="PANTHER" id="PTHR34819">
    <property type="entry name" value="LARGE CYSTEINE-RICH PERIPLASMIC PROTEIN OMCB"/>
    <property type="match status" value="1"/>
</dbReference>
<dbReference type="Pfam" id="PF13229">
    <property type="entry name" value="Beta_helix"/>
    <property type="match status" value="1"/>
</dbReference>
<keyword evidence="7" id="KW-1185">Reference proteome</keyword>
<evidence type="ECO:0000256" key="1">
    <source>
        <dbReference type="SAM" id="MobiDB-lite"/>
    </source>
</evidence>
<dbReference type="InterPro" id="IPR047589">
    <property type="entry name" value="DUF11_rpt"/>
</dbReference>
<dbReference type="InterPro" id="IPR039448">
    <property type="entry name" value="Beta_helix"/>
</dbReference>
<dbReference type="Proteomes" id="UP000552864">
    <property type="component" value="Unassembled WGS sequence"/>
</dbReference>